<evidence type="ECO:0000313" key="4">
    <source>
        <dbReference type="Proteomes" id="UP000070121"/>
    </source>
</evidence>
<sequence>MNWSKQTVVQLKAELKRRGLATAGLKQELVERLTTSDEATEEETQEEAQEEAQEEEEAPPEPEPQPAESAEAPAEATPIDTTTEDVADNETTSAQAVVASPEPTPEQSVAEPAAQDTKTTIPESIAAANPTPPAPAEIVQDAQKRKRRSQSPAESSESITRKRIKADQDRIEADNVDEAPSAESTGVAGVINQVKEGVKGALEETLGGGSGLLEDIAKEAKDTSKDVEELTEGHPIEQDQPTEANAEADAEMQDELNGKVDAVLPTGPDHQQDSIGGEEQPADGPATGQERHEIAPADDNNAMEYERTVQPATHPATRALYIKNLMRPLKESTVHDRLVELATPFGAQANSDDVEDVYLDSIKSHAFAVFRTTTLASRVRNALHDVTWPDESNRKPLSVDFVPPEKVRDWIHEEEAEGKSNRSARFSVRYDIEDDGYVTARLVSGNGLPPTEPTRGVPAGPAVKDVNAIPLGPRGGRGFEGAPLGPRGDSQRGPGPRPPRLIENFPGGPVQTTRAHPPVSFQAVSDDLVSRRLRNMRSYYTKDVDRDMGPETEINRYIFEEGDKFVDRGHENFVGIRPPHREAERRRQMGGGGPPPRGPPPPARGGGGRRSGNGRRGPRMVSDRYLPGINESGPYRQGDRGNFGGSRPDGGRRFRSDDRGSRY</sequence>
<proteinExistence type="predicted"/>
<dbReference type="STRING" id="1209931.A0A135UII2"/>
<reference evidence="3 4" key="1">
    <citation type="submission" date="2014-02" db="EMBL/GenBank/DDBJ databases">
        <title>The genome sequence of Colletotrichum salicis CBS 607.94.</title>
        <authorList>
            <person name="Baroncelli R."/>
            <person name="Thon M.R."/>
        </authorList>
    </citation>
    <scope>NUCLEOTIDE SEQUENCE [LARGE SCALE GENOMIC DNA]</scope>
    <source>
        <strain evidence="3 4">CBS 607.94</strain>
    </source>
</reference>
<comment type="caution">
    <text evidence="3">The sequence shown here is derived from an EMBL/GenBank/DDBJ whole genome shotgun (WGS) entry which is preliminary data.</text>
</comment>
<dbReference type="PANTHER" id="PTHR47031">
    <property type="entry name" value="SAP DNA-BINDING DOMAIN-CONTAINING PROTEIN"/>
    <property type="match status" value="1"/>
</dbReference>
<feature type="region of interest" description="Disordered" evidence="1">
    <location>
        <begin position="444"/>
        <end position="521"/>
    </location>
</feature>
<dbReference type="InterPro" id="IPR036361">
    <property type="entry name" value="SAP_dom_sf"/>
</dbReference>
<organism evidence="3 4">
    <name type="scientific">Colletotrichum salicis</name>
    <dbReference type="NCBI Taxonomy" id="1209931"/>
    <lineage>
        <taxon>Eukaryota</taxon>
        <taxon>Fungi</taxon>
        <taxon>Dikarya</taxon>
        <taxon>Ascomycota</taxon>
        <taxon>Pezizomycotina</taxon>
        <taxon>Sordariomycetes</taxon>
        <taxon>Hypocreomycetidae</taxon>
        <taxon>Glomerellales</taxon>
        <taxon>Glomerellaceae</taxon>
        <taxon>Colletotrichum</taxon>
        <taxon>Colletotrichum acutatum species complex</taxon>
    </lineage>
</organism>
<feature type="compositionally biased region" description="Basic and acidic residues" evidence="1">
    <location>
        <begin position="649"/>
        <end position="663"/>
    </location>
</feature>
<dbReference type="Proteomes" id="UP000070121">
    <property type="component" value="Unassembled WGS sequence"/>
</dbReference>
<dbReference type="InterPro" id="IPR034257">
    <property type="entry name" value="Acinus_RRM"/>
</dbReference>
<dbReference type="SUPFAM" id="SSF68906">
    <property type="entry name" value="SAP domain"/>
    <property type="match status" value="1"/>
</dbReference>
<keyword evidence="4" id="KW-1185">Reference proteome</keyword>
<dbReference type="GO" id="GO:0003676">
    <property type="term" value="F:nucleic acid binding"/>
    <property type="evidence" value="ECO:0007669"/>
    <property type="project" value="InterPro"/>
</dbReference>
<protein>
    <submittedName>
        <fullName evidence="3">SAP domain-containing protein</fullName>
    </submittedName>
</protein>
<dbReference type="PROSITE" id="PS50800">
    <property type="entry name" value="SAP"/>
    <property type="match status" value="1"/>
</dbReference>
<dbReference type="SMART" id="SM00513">
    <property type="entry name" value="SAP"/>
    <property type="match status" value="1"/>
</dbReference>
<dbReference type="InterPro" id="IPR003034">
    <property type="entry name" value="SAP_dom"/>
</dbReference>
<evidence type="ECO:0000256" key="1">
    <source>
        <dbReference type="SAM" id="MobiDB-lite"/>
    </source>
</evidence>
<dbReference type="AlphaFoldDB" id="A0A135UII2"/>
<feature type="compositionally biased region" description="Low complexity" evidence="1">
    <location>
        <begin position="66"/>
        <end position="78"/>
    </location>
</feature>
<name>A0A135UII2_9PEZI</name>
<accession>A0A135UII2</accession>
<dbReference type="InterPro" id="IPR035979">
    <property type="entry name" value="RBD_domain_sf"/>
</dbReference>
<dbReference type="Pfam" id="PF02037">
    <property type="entry name" value="SAP"/>
    <property type="match status" value="1"/>
</dbReference>
<feature type="compositionally biased region" description="Basic and acidic residues" evidence="1">
    <location>
        <begin position="217"/>
        <end position="237"/>
    </location>
</feature>
<feature type="region of interest" description="Disordered" evidence="1">
    <location>
        <begin position="570"/>
        <end position="663"/>
    </location>
</feature>
<dbReference type="PANTHER" id="PTHR47031:SF3">
    <property type="entry name" value="SAP DOMAIN-CONTAINING PROTEIN"/>
    <property type="match status" value="1"/>
</dbReference>
<feature type="region of interest" description="Disordered" evidence="1">
    <location>
        <begin position="18"/>
        <end position="188"/>
    </location>
</feature>
<dbReference type="EMBL" id="JFFI01001415">
    <property type="protein sequence ID" value="KXH60212.1"/>
    <property type="molecule type" value="Genomic_DNA"/>
</dbReference>
<feature type="region of interest" description="Disordered" evidence="1">
    <location>
        <begin position="217"/>
        <end position="291"/>
    </location>
</feature>
<gene>
    <name evidence="3" type="ORF">CSAL01_07717</name>
</gene>
<feature type="compositionally biased region" description="Acidic residues" evidence="1">
    <location>
        <begin position="38"/>
        <end position="60"/>
    </location>
</feature>
<dbReference type="Gene3D" id="1.10.720.30">
    <property type="entry name" value="SAP domain"/>
    <property type="match status" value="1"/>
</dbReference>
<dbReference type="SUPFAM" id="SSF54928">
    <property type="entry name" value="RNA-binding domain, RBD"/>
    <property type="match status" value="1"/>
</dbReference>
<feature type="compositionally biased region" description="Pro residues" evidence="1">
    <location>
        <begin position="593"/>
        <end position="603"/>
    </location>
</feature>
<dbReference type="CDD" id="cd12432">
    <property type="entry name" value="RRM_ACINU"/>
    <property type="match status" value="1"/>
</dbReference>
<dbReference type="OrthoDB" id="5348404at2759"/>
<evidence type="ECO:0000313" key="3">
    <source>
        <dbReference type="EMBL" id="KXH60212.1"/>
    </source>
</evidence>
<evidence type="ECO:0000259" key="2">
    <source>
        <dbReference type="PROSITE" id="PS50800"/>
    </source>
</evidence>
<feature type="domain" description="SAP" evidence="2">
    <location>
        <begin position="3"/>
        <end position="37"/>
    </location>
</feature>